<dbReference type="Proteomes" id="UP001231189">
    <property type="component" value="Unassembled WGS sequence"/>
</dbReference>
<feature type="compositionally biased region" description="Polar residues" evidence="2">
    <location>
        <begin position="341"/>
        <end position="350"/>
    </location>
</feature>
<dbReference type="PROSITE" id="PS50158">
    <property type="entry name" value="ZF_CCHC"/>
    <property type="match status" value="1"/>
</dbReference>
<keyword evidence="1" id="KW-0863">Zinc-finger</keyword>
<accession>A0AAD8VJC4</accession>
<dbReference type="Pfam" id="PF14223">
    <property type="entry name" value="Retrotran_gag_2"/>
    <property type="match status" value="1"/>
</dbReference>
<dbReference type="InterPro" id="IPR001878">
    <property type="entry name" value="Znf_CCHC"/>
</dbReference>
<reference evidence="4" key="1">
    <citation type="submission" date="2023-07" db="EMBL/GenBank/DDBJ databases">
        <title>A chromosome-level genome assembly of Lolium multiflorum.</title>
        <authorList>
            <person name="Chen Y."/>
            <person name="Copetti D."/>
            <person name="Kolliker R."/>
            <person name="Studer B."/>
        </authorList>
    </citation>
    <scope>NUCLEOTIDE SEQUENCE</scope>
    <source>
        <strain evidence="4">02402/16</strain>
        <tissue evidence="4">Leaf</tissue>
    </source>
</reference>
<gene>
    <name evidence="4" type="ORF">QYE76_030471</name>
</gene>
<protein>
    <recommendedName>
        <fullName evidence="3">CCHC-type domain-containing protein</fullName>
    </recommendedName>
</protein>
<feature type="compositionally biased region" description="Basic and acidic residues" evidence="2">
    <location>
        <begin position="360"/>
        <end position="372"/>
    </location>
</feature>
<evidence type="ECO:0000313" key="5">
    <source>
        <dbReference type="Proteomes" id="UP001231189"/>
    </source>
</evidence>
<dbReference type="Pfam" id="PF00098">
    <property type="entry name" value="zf-CCHC"/>
    <property type="match status" value="1"/>
</dbReference>
<dbReference type="SUPFAM" id="SSF57756">
    <property type="entry name" value="Retrovirus zinc finger-like domains"/>
    <property type="match status" value="1"/>
</dbReference>
<organism evidence="4 5">
    <name type="scientific">Lolium multiflorum</name>
    <name type="common">Italian ryegrass</name>
    <name type="synonym">Lolium perenne subsp. multiflorum</name>
    <dbReference type="NCBI Taxonomy" id="4521"/>
    <lineage>
        <taxon>Eukaryota</taxon>
        <taxon>Viridiplantae</taxon>
        <taxon>Streptophyta</taxon>
        <taxon>Embryophyta</taxon>
        <taxon>Tracheophyta</taxon>
        <taxon>Spermatophyta</taxon>
        <taxon>Magnoliopsida</taxon>
        <taxon>Liliopsida</taxon>
        <taxon>Poales</taxon>
        <taxon>Poaceae</taxon>
        <taxon>BOP clade</taxon>
        <taxon>Pooideae</taxon>
        <taxon>Poodae</taxon>
        <taxon>Poeae</taxon>
        <taxon>Poeae Chloroplast Group 2 (Poeae type)</taxon>
        <taxon>Loliodinae</taxon>
        <taxon>Loliinae</taxon>
        <taxon>Lolium</taxon>
    </lineage>
</organism>
<evidence type="ECO:0000256" key="1">
    <source>
        <dbReference type="PROSITE-ProRule" id="PRU00047"/>
    </source>
</evidence>
<keyword evidence="5" id="KW-1185">Reference proteome</keyword>
<sequence>MAPTYSPLVRIPPPRYRRIGNDIMGDSSVDEDGGGVDGDAFPGHFPVRRRAGTETLSPDLGFAMAAALEVLVPWLRIEGQSGLGSAYVTTGNTTSSDDEFPNDDFFPDIDNLFGNLNMGDNNQDAAKIAVDAANAARQMNSSGIAAATRPPLFDGSHYKRWRTRAVLWFQNLNCDSALLGKPEGDLSPAQEEAYKKVDAMFKAALFSILADNIVDPYMTFEHGKDAWDALEAKFGVSDAGTELYVMEQYYDYKMTGERSVVEQAHEIQSLAKELEQFKCTLPDKFVAGGIIAKLPPSWRNFATSLKHKRQEFSVSDLIGSLHVEEKARAKDTRARDFEGGSSANVVQKKNFQSHKFKNKNKSEGKGKFDGKNKASHSTNFKKKTDKKKGACHVCGEPDHWAPNCPNHYNVTMACVSSYEEGR</sequence>
<dbReference type="GO" id="GO:0008270">
    <property type="term" value="F:zinc ion binding"/>
    <property type="evidence" value="ECO:0007669"/>
    <property type="project" value="UniProtKB-KW"/>
</dbReference>
<keyword evidence="1" id="KW-0862">Zinc</keyword>
<feature type="domain" description="CCHC-type" evidence="3">
    <location>
        <begin position="391"/>
        <end position="406"/>
    </location>
</feature>
<feature type="region of interest" description="Disordered" evidence="2">
    <location>
        <begin position="330"/>
        <end position="382"/>
    </location>
</feature>
<name>A0AAD8VJC4_LOLMU</name>
<keyword evidence="1" id="KW-0479">Metal-binding</keyword>
<dbReference type="AlphaFoldDB" id="A0AAD8VJC4"/>
<dbReference type="PANTHER" id="PTHR47592:SF30">
    <property type="entry name" value="CCHC-TYPE DOMAIN-CONTAINING PROTEIN"/>
    <property type="match status" value="1"/>
</dbReference>
<dbReference type="InterPro" id="IPR036875">
    <property type="entry name" value="Znf_CCHC_sf"/>
</dbReference>
<dbReference type="PANTHER" id="PTHR47592">
    <property type="entry name" value="PBF68 PROTEIN"/>
    <property type="match status" value="1"/>
</dbReference>
<evidence type="ECO:0000259" key="3">
    <source>
        <dbReference type="PROSITE" id="PS50158"/>
    </source>
</evidence>
<evidence type="ECO:0000256" key="2">
    <source>
        <dbReference type="SAM" id="MobiDB-lite"/>
    </source>
</evidence>
<comment type="caution">
    <text evidence="4">The sequence shown here is derived from an EMBL/GenBank/DDBJ whole genome shotgun (WGS) entry which is preliminary data.</text>
</comment>
<dbReference type="SMART" id="SM00343">
    <property type="entry name" value="ZnF_C2HC"/>
    <property type="match status" value="1"/>
</dbReference>
<evidence type="ECO:0000313" key="4">
    <source>
        <dbReference type="EMBL" id="KAK1606798.1"/>
    </source>
</evidence>
<dbReference type="GO" id="GO:0003676">
    <property type="term" value="F:nucleic acid binding"/>
    <property type="evidence" value="ECO:0007669"/>
    <property type="project" value="InterPro"/>
</dbReference>
<proteinExistence type="predicted"/>
<dbReference type="EMBL" id="JAUUTY010000007">
    <property type="protein sequence ID" value="KAK1606798.1"/>
    <property type="molecule type" value="Genomic_DNA"/>
</dbReference>